<sequence length="239" mass="28113">MVRVYEHRWYLLTRNRKLWRKFRGPLCYTNYIICITFFIPFLFFVPDQTEAIPAILKKVPCYHLYTQNVPLYVFTLNPIPPIITVAVFSIVQIGLMTLFISLTVRVLTYQARRNTTSQYTISLHRRFLYALIAQTGLPVIVVFCPLLSLFYLIPMGYHNQMITNFIFIFVSLHGVVTLLDYCYRMAPLIGVAAADILFRKLLNSGKSEFQFRQIIINRENVNKQLLRICQDYILSFESR</sequence>
<gene>
    <name evidence="2" type="ORF">L5515_007142</name>
</gene>
<proteinExistence type="predicted"/>
<feature type="transmembrane region" description="Helical" evidence="1">
    <location>
        <begin position="165"/>
        <end position="183"/>
    </location>
</feature>
<dbReference type="InterPro" id="IPR053220">
    <property type="entry name" value="Nematode_rcpt-like_serp_H"/>
</dbReference>
<dbReference type="InterPro" id="IPR019422">
    <property type="entry name" value="7TM_GPCR_serpentine_rcpt_Srh"/>
</dbReference>
<evidence type="ECO:0000256" key="1">
    <source>
        <dbReference type="SAM" id="Phobius"/>
    </source>
</evidence>
<dbReference type="PANTHER" id="PTHR22941">
    <property type="entry name" value="SERPENTINE RECEPTOR"/>
    <property type="match status" value="1"/>
</dbReference>
<organism evidence="2 3">
    <name type="scientific">Caenorhabditis briggsae</name>
    <dbReference type="NCBI Taxonomy" id="6238"/>
    <lineage>
        <taxon>Eukaryota</taxon>
        <taxon>Metazoa</taxon>
        <taxon>Ecdysozoa</taxon>
        <taxon>Nematoda</taxon>
        <taxon>Chromadorea</taxon>
        <taxon>Rhabditida</taxon>
        <taxon>Rhabditina</taxon>
        <taxon>Rhabditomorpha</taxon>
        <taxon>Rhabditoidea</taxon>
        <taxon>Rhabditidae</taxon>
        <taxon>Peloderinae</taxon>
        <taxon>Caenorhabditis</taxon>
    </lineage>
</organism>
<reference evidence="2 3" key="1">
    <citation type="submission" date="2022-04" db="EMBL/GenBank/DDBJ databases">
        <title>Chromosome-level reference genomes for two strains of Caenorhabditis briggsae: an improved platform for comparative genomics.</title>
        <authorList>
            <person name="Stevens L."/>
            <person name="Andersen E."/>
        </authorList>
    </citation>
    <scope>NUCLEOTIDE SEQUENCE [LARGE SCALE GENOMIC DNA]</scope>
    <source>
        <strain evidence="2">VX34</strain>
        <tissue evidence="2">Whole-organism</tissue>
    </source>
</reference>
<keyword evidence="1" id="KW-1133">Transmembrane helix</keyword>
<keyword evidence="1" id="KW-0472">Membrane</keyword>
<accession>A0AAE9JKE0</accession>
<feature type="transmembrane region" description="Helical" evidence="1">
    <location>
        <begin position="26"/>
        <end position="45"/>
    </location>
</feature>
<dbReference type="Pfam" id="PF10318">
    <property type="entry name" value="7TM_GPCR_Srh"/>
    <property type="match status" value="1"/>
</dbReference>
<feature type="transmembrane region" description="Helical" evidence="1">
    <location>
        <begin position="82"/>
        <end position="107"/>
    </location>
</feature>
<evidence type="ECO:0000313" key="2">
    <source>
        <dbReference type="EMBL" id="UMM33811.1"/>
    </source>
</evidence>
<keyword evidence="1" id="KW-0812">Transmembrane</keyword>
<dbReference type="PANTHER" id="PTHR22941:SF306">
    <property type="entry name" value="SERPENTINE RECEPTOR, CLASS H"/>
    <property type="match status" value="1"/>
</dbReference>
<feature type="transmembrane region" description="Helical" evidence="1">
    <location>
        <begin position="127"/>
        <end position="153"/>
    </location>
</feature>
<name>A0AAE9JKE0_CAEBR</name>
<dbReference type="AlphaFoldDB" id="A0AAE9JKE0"/>
<dbReference type="Proteomes" id="UP000829354">
    <property type="component" value="Chromosome V"/>
</dbReference>
<keyword evidence="3" id="KW-1185">Reference proteome</keyword>
<protein>
    <submittedName>
        <fullName evidence="2">Uncharacterized protein</fullName>
    </submittedName>
</protein>
<evidence type="ECO:0000313" key="3">
    <source>
        <dbReference type="Proteomes" id="UP000829354"/>
    </source>
</evidence>
<dbReference type="EMBL" id="CP092624">
    <property type="protein sequence ID" value="UMM33811.1"/>
    <property type="molecule type" value="Genomic_DNA"/>
</dbReference>